<sequence>MPTGLASLPGDLLFEVSKFLDLKADVLSLASSARRLFFGLLPALYGDVCFDTFGQCEATLFMLNQHPDVARHVQKLVIRFASTSSKSDARSVRVSNLVRTLAPKLDALNTFVWDAEEIPQCDDMWFALQMSCPLLHTVGTPYGAKLPASRSCLFQFKNLRSFRLTLKSGFYDNYSDSIQVSPSDSRLWEMLIRRCPNLEELHIAGAPFLPISVVHPLCHARWPNLRSLSLGDIVLDWQPRGGAVKPPFIAFLEAHPHLELLRTSRASLTPAFLSSLDHGSLPNLTRFGGSLEHLQGLARIHSQITSVAIDEPLVIRDMAPILAAGVLQGLRFLSELRVSFVFHSAYEGSSLVRSIVAACPRLTKLELICVRRPSFTISSFANIIRALPHLHHLRLTLVRSYHEEALSACAALIARSNPQLQTFCITFISPDLPFPIPLATEICMNTREPGHPYEESGSYVVGTDEHGLPQSIACMERSSRSFSLSLPTLGIPMPLSSIVSGGTPRVRNRNKKKHKYKYTIDLYPKAKKGLGLILEKSAAGEEVRVLLLMLSLGGAALWLFFG</sequence>
<reference evidence="2" key="2">
    <citation type="submission" date="2015-01" db="EMBL/GenBank/DDBJ databases">
        <title>Evolutionary Origins and Diversification of the Mycorrhizal Mutualists.</title>
        <authorList>
            <consortium name="DOE Joint Genome Institute"/>
            <consortium name="Mycorrhizal Genomics Consortium"/>
            <person name="Kohler A."/>
            <person name="Kuo A."/>
            <person name="Nagy L.G."/>
            <person name="Floudas D."/>
            <person name="Copeland A."/>
            <person name="Barry K.W."/>
            <person name="Cichocki N."/>
            <person name="Veneault-Fourrey C."/>
            <person name="LaButti K."/>
            <person name="Lindquist E.A."/>
            <person name="Lipzen A."/>
            <person name="Lundell T."/>
            <person name="Morin E."/>
            <person name="Murat C."/>
            <person name="Riley R."/>
            <person name="Ohm R."/>
            <person name="Sun H."/>
            <person name="Tunlid A."/>
            <person name="Henrissat B."/>
            <person name="Grigoriev I.V."/>
            <person name="Hibbett D.S."/>
            <person name="Martin F."/>
        </authorList>
    </citation>
    <scope>NUCLEOTIDE SEQUENCE [LARGE SCALE GENOMIC DNA]</scope>
    <source>
        <strain evidence="2">Foug A</strain>
    </source>
</reference>
<dbReference type="InterPro" id="IPR032675">
    <property type="entry name" value="LRR_dom_sf"/>
</dbReference>
<dbReference type="STRING" id="1036808.A0A0C3EM56"/>
<dbReference type="Proteomes" id="UP000053989">
    <property type="component" value="Unassembled WGS sequence"/>
</dbReference>
<evidence type="ECO:0008006" key="3">
    <source>
        <dbReference type="Google" id="ProtNLM"/>
    </source>
</evidence>
<accession>A0A0C3EM56</accession>
<dbReference type="SUPFAM" id="SSF52047">
    <property type="entry name" value="RNI-like"/>
    <property type="match status" value="1"/>
</dbReference>
<dbReference type="InParanoid" id="A0A0C3EM56"/>
<dbReference type="AlphaFoldDB" id="A0A0C3EM56"/>
<dbReference type="Gene3D" id="3.80.10.10">
    <property type="entry name" value="Ribonuclease Inhibitor"/>
    <property type="match status" value="1"/>
</dbReference>
<name>A0A0C3EM56_9AGAM</name>
<organism evidence="1 2">
    <name type="scientific">Scleroderma citrinum Foug A</name>
    <dbReference type="NCBI Taxonomy" id="1036808"/>
    <lineage>
        <taxon>Eukaryota</taxon>
        <taxon>Fungi</taxon>
        <taxon>Dikarya</taxon>
        <taxon>Basidiomycota</taxon>
        <taxon>Agaricomycotina</taxon>
        <taxon>Agaricomycetes</taxon>
        <taxon>Agaricomycetidae</taxon>
        <taxon>Boletales</taxon>
        <taxon>Sclerodermatineae</taxon>
        <taxon>Sclerodermataceae</taxon>
        <taxon>Scleroderma</taxon>
    </lineage>
</organism>
<reference evidence="1 2" key="1">
    <citation type="submission" date="2014-04" db="EMBL/GenBank/DDBJ databases">
        <authorList>
            <consortium name="DOE Joint Genome Institute"/>
            <person name="Kuo A."/>
            <person name="Kohler A."/>
            <person name="Nagy L.G."/>
            <person name="Floudas D."/>
            <person name="Copeland A."/>
            <person name="Barry K.W."/>
            <person name="Cichocki N."/>
            <person name="Veneault-Fourrey C."/>
            <person name="LaButti K."/>
            <person name="Lindquist E.A."/>
            <person name="Lipzen A."/>
            <person name="Lundell T."/>
            <person name="Morin E."/>
            <person name="Murat C."/>
            <person name="Sun H."/>
            <person name="Tunlid A."/>
            <person name="Henrissat B."/>
            <person name="Grigoriev I.V."/>
            <person name="Hibbett D.S."/>
            <person name="Martin F."/>
            <person name="Nordberg H.P."/>
            <person name="Cantor M.N."/>
            <person name="Hua S.X."/>
        </authorList>
    </citation>
    <scope>NUCLEOTIDE SEQUENCE [LARGE SCALE GENOMIC DNA]</scope>
    <source>
        <strain evidence="1 2">Foug A</strain>
    </source>
</reference>
<gene>
    <name evidence="1" type="ORF">SCLCIDRAFT_13355</name>
</gene>
<dbReference type="OrthoDB" id="2870744at2759"/>
<proteinExistence type="predicted"/>
<evidence type="ECO:0000313" key="2">
    <source>
        <dbReference type="Proteomes" id="UP000053989"/>
    </source>
</evidence>
<dbReference type="HOGENOM" id="CLU_024649_1_0_1"/>
<dbReference type="EMBL" id="KN822007">
    <property type="protein sequence ID" value="KIM69284.1"/>
    <property type="molecule type" value="Genomic_DNA"/>
</dbReference>
<evidence type="ECO:0000313" key="1">
    <source>
        <dbReference type="EMBL" id="KIM69284.1"/>
    </source>
</evidence>
<keyword evidence="2" id="KW-1185">Reference proteome</keyword>
<protein>
    <recommendedName>
        <fullName evidence="3">F-box domain-containing protein</fullName>
    </recommendedName>
</protein>